<proteinExistence type="predicted"/>
<accession>A0A4D6NL42</accession>
<dbReference type="EMBL" id="CP039355">
    <property type="protein sequence ID" value="QCE14356.1"/>
    <property type="molecule type" value="Genomic_DNA"/>
</dbReference>
<evidence type="ECO:0000313" key="2">
    <source>
        <dbReference type="Proteomes" id="UP000501690"/>
    </source>
</evidence>
<keyword evidence="2" id="KW-1185">Reference proteome</keyword>
<protein>
    <submittedName>
        <fullName evidence="1">Uncharacterized protein</fullName>
    </submittedName>
</protein>
<reference evidence="1 2" key="1">
    <citation type="submission" date="2019-04" db="EMBL/GenBank/DDBJ databases">
        <title>An improved genome assembly and genetic linkage map for asparagus bean, Vigna unguiculata ssp. sesquipedialis.</title>
        <authorList>
            <person name="Xia Q."/>
            <person name="Zhang R."/>
            <person name="Dong Y."/>
        </authorList>
    </citation>
    <scope>NUCLEOTIDE SEQUENCE [LARGE SCALE GENOMIC DNA]</scope>
    <source>
        <tissue evidence="1">Leaf</tissue>
    </source>
</reference>
<evidence type="ECO:0000313" key="1">
    <source>
        <dbReference type="EMBL" id="QCE14356.1"/>
    </source>
</evidence>
<gene>
    <name evidence="1" type="ORF">DEO72_LG11g1356</name>
</gene>
<dbReference type="AlphaFoldDB" id="A0A4D6NL42"/>
<dbReference type="Proteomes" id="UP000501690">
    <property type="component" value="Linkage Group LG11"/>
</dbReference>
<sequence>MLEQEITPRSEVYSLDTPFASSEGVSFAEPLSFTPFFVASSRAVVVALKRKKLVKDKVVTPSVT</sequence>
<organism evidence="1 2">
    <name type="scientific">Vigna unguiculata</name>
    <name type="common">Cowpea</name>
    <dbReference type="NCBI Taxonomy" id="3917"/>
    <lineage>
        <taxon>Eukaryota</taxon>
        <taxon>Viridiplantae</taxon>
        <taxon>Streptophyta</taxon>
        <taxon>Embryophyta</taxon>
        <taxon>Tracheophyta</taxon>
        <taxon>Spermatophyta</taxon>
        <taxon>Magnoliopsida</taxon>
        <taxon>eudicotyledons</taxon>
        <taxon>Gunneridae</taxon>
        <taxon>Pentapetalae</taxon>
        <taxon>rosids</taxon>
        <taxon>fabids</taxon>
        <taxon>Fabales</taxon>
        <taxon>Fabaceae</taxon>
        <taxon>Papilionoideae</taxon>
        <taxon>50 kb inversion clade</taxon>
        <taxon>NPAAA clade</taxon>
        <taxon>indigoferoid/millettioid clade</taxon>
        <taxon>Phaseoleae</taxon>
        <taxon>Vigna</taxon>
    </lineage>
</organism>
<name>A0A4D6NL42_VIGUN</name>